<evidence type="ECO:0000313" key="2">
    <source>
        <dbReference type="EMBL" id="AKF06057.1"/>
    </source>
</evidence>
<gene>
    <name evidence="2" type="ORF">DB32_003206</name>
</gene>
<sequence>MLPTPAAPAPSPSRGRSFPVRQKQLREQLSLPGHLHAAENHPDLPEALRPVLRALRVVVADRTAIDALPVGDVSTHEALATIGWSAREKSPTLYKNIVRDERGEVVAHLSAHETSALLAAAGVIEAA</sequence>
<feature type="region of interest" description="Disordered" evidence="1">
    <location>
        <begin position="1"/>
        <end position="43"/>
    </location>
</feature>
<organism evidence="2 3">
    <name type="scientific">Sandaracinus amylolyticus</name>
    <dbReference type="NCBI Taxonomy" id="927083"/>
    <lineage>
        <taxon>Bacteria</taxon>
        <taxon>Pseudomonadati</taxon>
        <taxon>Myxococcota</taxon>
        <taxon>Polyangia</taxon>
        <taxon>Polyangiales</taxon>
        <taxon>Sandaracinaceae</taxon>
        <taxon>Sandaracinus</taxon>
    </lineage>
</organism>
<name>A0A0F6YIR0_9BACT</name>
<dbReference type="AlphaFoldDB" id="A0A0F6YIR0"/>
<feature type="compositionally biased region" description="Pro residues" evidence="1">
    <location>
        <begin position="1"/>
        <end position="11"/>
    </location>
</feature>
<protein>
    <submittedName>
        <fullName evidence="2">Uncharacterized protein</fullName>
    </submittedName>
</protein>
<reference evidence="2 3" key="1">
    <citation type="submission" date="2015-03" db="EMBL/GenBank/DDBJ databases">
        <title>Genome assembly of Sandaracinus amylolyticus DSM 53668.</title>
        <authorList>
            <person name="Sharma G."/>
            <person name="Subramanian S."/>
        </authorList>
    </citation>
    <scope>NUCLEOTIDE SEQUENCE [LARGE SCALE GENOMIC DNA]</scope>
    <source>
        <strain evidence="2 3">DSM 53668</strain>
    </source>
</reference>
<dbReference type="STRING" id="927083.DB32_003206"/>
<keyword evidence="3" id="KW-1185">Reference proteome</keyword>
<accession>A0A0F6YIR0</accession>
<proteinExistence type="predicted"/>
<dbReference type="KEGG" id="samy:DB32_003206"/>
<dbReference type="Proteomes" id="UP000034883">
    <property type="component" value="Chromosome"/>
</dbReference>
<evidence type="ECO:0000256" key="1">
    <source>
        <dbReference type="SAM" id="MobiDB-lite"/>
    </source>
</evidence>
<dbReference type="RefSeq" id="WP_053233268.1">
    <property type="nucleotide sequence ID" value="NZ_CP011125.1"/>
</dbReference>
<evidence type="ECO:0000313" key="3">
    <source>
        <dbReference type="Proteomes" id="UP000034883"/>
    </source>
</evidence>
<dbReference type="EMBL" id="CP011125">
    <property type="protein sequence ID" value="AKF06057.1"/>
    <property type="molecule type" value="Genomic_DNA"/>
</dbReference>